<comment type="caution">
    <text evidence="6">The sequence shown here is derived from an EMBL/GenBank/DDBJ whole genome shotgun (WGS) entry which is preliminary data.</text>
</comment>
<dbReference type="SUPFAM" id="SSF117892">
    <property type="entry name" value="Band 7/SPFH domain"/>
    <property type="match status" value="1"/>
</dbReference>
<dbReference type="SMART" id="SM00244">
    <property type="entry name" value="PHB"/>
    <property type="match status" value="1"/>
</dbReference>
<dbReference type="PROSITE" id="PS50011">
    <property type="entry name" value="PROTEIN_KINASE_DOM"/>
    <property type="match status" value="1"/>
</dbReference>
<reference evidence="6 7" key="1">
    <citation type="submission" date="2020-06" db="EMBL/GenBank/DDBJ databases">
        <title>Actinomadura xiongansis sp. nov., isolated from soil of Baiyangdian.</title>
        <authorList>
            <person name="Zhang X."/>
        </authorList>
    </citation>
    <scope>NUCLEOTIDE SEQUENCE [LARGE SCALE GENOMIC DNA]</scope>
    <source>
        <strain evidence="6 7">HBUM206468</strain>
    </source>
</reference>
<keyword evidence="2" id="KW-0547">Nucleotide-binding</keyword>
<keyword evidence="7" id="KW-1185">Reference proteome</keyword>
<dbReference type="GO" id="GO:0016301">
    <property type="term" value="F:kinase activity"/>
    <property type="evidence" value="ECO:0007669"/>
    <property type="project" value="UniProtKB-KW"/>
</dbReference>
<dbReference type="PANTHER" id="PTHR43289:SF34">
    <property type="entry name" value="SERINE_THREONINE-PROTEIN KINASE YBDM-RELATED"/>
    <property type="match status" value="1"/>
</dbReference>
<gene>
    <name evidence="6" type="ORF">HKK74_34660</name>
</gene>
<evidence type="ECO:0000313" key="6">
    <source>
        <dbReference type="EMBL" id="MBC6470596.1"/>
    </source>
</evidence>
<evidence type="ECO:0000256" key="1">
    <source>
        <dbReference type="ARBA" id="ARBA00022679"/>
    </source>
</evidence>
<keyword evidence="3 6" id="KW-0418">Kinase</keyword>
<dbReference type="Pfam" id="PF00069">
    <property type="entry name" value="Pkinase"/>
    <property type="match status" value="1"/>
</dbReference>
<dbReference type="SUPFAM" id="SSF56112">
    <property type="entry name" value="Protein kinase-like (PK-like)"/>
    <property type="match status" value="1"/>
</dbReference>
<dbReference type="InterPro" id="IPR036013">
    <property type="entry name" value="Band_7/SPFH_dom_sf"/>
</dbReference>
<dbReference type="EMBL" id="JABVEC010000044">
    <property type="protein sequence ID" value="MBC6470596.1"/>
    <property type="molecule type" value="Genomic_DNA"/>
</dbReference>
<dbReference type="InterPro" id="IPR008271">
    <property type="entry name" value="Ser/Thr_kinase_AS"/>
</dbReference>
<dbReference type="InterPro" id="IPR011009">
    <property type="entry name" value="Kinase-like_dom_sf"/>
</dbReference>
<dbReference type="InterPro" id="IPR000719">
    <property type="entry name" value="Prot_kinase_dom"/>
</dbReference>
<dbReference type="PROSITE" id="PS00108">
    <property type="entry name" value="PROTEIN_KINASE_ST"/>
    <property type="match status" value="1"/>
</dbReference>
<protein>
    <submittedName>
        <fullName evidence="6">Protein kinase</fullName>
    </submittedName>
</protein>
<dbReference type="Gene3D" id="1.10.510.10">
    <property type="entry name" value="Transferase(Phosphotransferase) domain 1"/>
    <property type="match status" value="1"/>
</dbReference>
<dbReference type="Gene3D" id="3.30.200.20">
    <property type="entry name" value="Phosphorylase Kinase, domain 1"/>
    <property type="match status" value="1"/>
</dbReference>
<evidence type="ECO:0000259" key="5">
    <source>
        <dbReference type="PROSITE" id="PS50011"/>
    </source>
</evidence>
<keyword evidence="4" id="KW-0067">ATP-binding</keyword>
<dbReference type="RefSeq" id="WP_187247638.1">
    <property type="nucleotide sequence ID" value="NZ_BAAAOK010000005.1"/>
</dbReference>
<evidence type="ECO:0000256" key="4">
    <source>
        <dbReference type="ARBA" id="ARBA00022840"/>
    </source>
</evidence>
<dbReference type="PANTHER" id="PTHR43289">
    <property type="entry name" value="MITOGEN-ACTIVATED PROTEIN KINASE KINASE KINASE 20-RELATED"/>
    <property type="match status" value="1"/>
</dbReference>
<proteinExistence type="predicted"/>
<dbReference type="PRINTS" id="PR00721">
    <property type="entry name" value="STOMATIN"/>
</dbReference>
<evidence type="ECO:0000256" key="3">
    <source>
        <dbReference type="ARBA" id="ARBA00022777"/>
    </source>
</evidence>
<feature type="domain" description="Protein kinase" evidence="5">
    <location>
        <begin position="235"/>
        <end position="484"/>
    </location>
</feature>
<organism evidence="6 7">
    <name type="scientific">Actinomadura alba</name>
    <dbReference type="NCBI Taxonomy" id="406431"/>
    <lineage>
        <taxon>Bacteria</taxon>
        <taxon>Bacillati</taxon>
        <taxon>Actinomycetota</taxon>
        <taxon>Actinomycetes</taxon>
        <taxon>Streptosporangiales</taxon>
        <taxon>Thermomonosporaceae</taxon>
        <taxon>Actinomadura</taxon>
    </lineage>
</organism>
<dbReference type="Proteomes" id="UP000805614">
    <property type="component" value="Unassembled WGS sequence"/>
</dbReference>
<dbReference type="Gene3D" id="3.30.479.30">
    <property type="entry name" value="Band 7 domain"/>
    <property type="match status" value="1"/>
</dbReference>
<name>A0ABR7M0G1_9ACTN</name>
<evidence type="ECO:0000313" key="7">
    <source>
        <dbReference type="Proteomes" id="UP000805614"/>
    </source>
</evidence>
<sequence>MELGLVIASVVAALGALLLYRSVRVVPQSKAHIVERFGRHHRTLTAGLSMVIPFADQIYYRVDLREQVIAFPPQPVTTSDNVVVNTETVVYFQVVDPTAAVYEVANHVAALEQLTIVTLRKIGGAMDLQRMLSSREDIDVRLRDVLDQAGGKWGVQVNRAELKALDPPAAIQSASERLLSAQIDQRAATMRSEADRRAKMLLDGRREPRGDDVQRGEVTAGTPLRIGDPERVGPYRLIERLGMGGQGVVYLGENDSNERVAVKVLRDELAAESQVLERFARELSAARRVTPFCIAQVVDADLSANPPYIASEYVTGLSLQQTVAQTGARQGPALHRLAVATAAALAAIHEAGVVHRDLKPGNVLLGPDGPRVIDFGIARAFEEATSTLTIGAIGTPAYMAPEQVSEKRVEPAADVFAWGCVMVYAATGRPPFGTDRIPAIFHRILHEPPDLGDLASPLRELVDSCLSKDPERRPSAQDLLLRLLGRRTETAGTTAATKVGDLIESAGEDLRDRL</sequence>
<evidence type="ECO:0000256" key="2">
    <source>
        <dbReference type="ARBA" id="ARBA00022741"/>
    </source>
</evidence>
<dbReference type="SMART" id="SM00220">
    <property type="entry name" value="S_TKc"/>
    <property type="match status" value="1"/>
</dbReference>
<keyword evidence="1" id="KW-0808">Transferase</keyword>
<dbReference type="InterPro" id="IPR001107">
    <property type="entry name" value="Band_7"/>
</dbReference>
<dbReference type="InterPro" id="IPR001972">
    <property type="entry name" value="Stomatin_HflK_fam"/>
</dbReference>
<dbReference type="Pfam" id="PF01145">
    <property type="entry name" value="Band_7"/>
    <property type="match status" value="1"/>
</dbReference>
<dbReference type="CDD" id="cd08829">
    <property type="entry name" value="SPFH_paraslipin"/>
    <property type="match status" value="1"/>
</dbReference>
<dbReference type="CDD" id="cd14014">
    <property type="entry name" value="STKc_PknB_like"/>
    <property type="match status" value="1"/>
</dbReference>
<accession>A0ABR7M0G1</accession>